<reference evidence="2" key="1">
    <citation type="submission" date="2016-06" db="EMBL/GenBank/DDBJ databases">
        <title>Parallel loss of symbiosis genes in relatives of nitrogen-fixing non-legume Parasponia.</title>
        <authorList>
            <person name="Van Velzen R."/>
            <person name="Holmer R."/>
            <person name="Bu F."/>
            <person name="Rutten L."/>
            <person name="Van Zeijl A."/>
            <person name="Liu W."/>
            <person name="Santuari L."/>
            <person name="Cao Q."/>
            <person name="Sharma T."/>
            <person name="Shen D."/>
            <person name="Roswanjaya Y."/>
            <person name="Wardhani T."/>
            <person name="Kalhor M.S."/>
            <person name="Jansen J."/>
            <person name="Van den Hoogen J."/>
            <person name="Gungor B."/>
            <person name="Hartog M."/>
            <person name="Hontelez J."/>
            <person name="Verver J."/>
            <person name="Yang W.-C."/>
            <person name="Schijlen E."/>
            <person name="Repin R."/>
            <person name="Schilthuizen M."/>
            <person name="Schranz E."/>
            <person name="Heidstra R."/>
            <person name="Miyata K."/>
            <person name="Fedorova E."/>
            <person name="Kohlen W."/>
            <person name="Bisseling T."/>
            <person name="Smit S."/>
            <person name="Geurts R."/>
        </authorList>
    </citation>
    <scope>NUCLEOTIDE SEQUENCE [LARGE SCALE GENOMIC DNA]</scope>
    <source>
        <strain evidence="2">cv. WU1-14</strain>
    </source>
</reference>
<sequence length="106" mass="11879">MYWTVDDAVGIYSIAVLVRARLTGGYESARAAEMWPHLPHLGSPFRSRCQSSAHLIFYPNSPPKLTVVLRDKRENSYDSAAVSLSSQTTEQSLLSFHFLRVHGAWA</sequence>
<name>A0A2P5CQW9_PARAD</name>
<gene>
    <name evidence="1" type="ORF">PanWU01x14_131120</name>
</gene>
<evidence type="ECO:0000313" key="1">
    <source>
        <dbReference type="EMBL" id="PON63448.1"/>
    </source>
</evidence>
<organism evidence="1 2">
    <name type="scientific">Parasponia andersonii</name>
    <name type="common">Sponia andersonii</name>
    <dbReference type="NCBI Taxonomy" id="3476"/>
    <lineage>
        <taxon>Eukaryota</taxon>
        <taxon>Viridiplantae</taxon>
        <taxon>Streptophyta</taxon>
        <taxon>Embryophyta</taxon>
        <taxon>Tracheophyta</taxon>
        <taxon>Spermatophyta</taxon>
        <taxon>Magnoliopsida</taxon>
        <taxon>eudicotyledons</taxon>
        <taxon>Gunneridae</taxon>
        <taxon>Pentapetalae</taxon>
        <taxon>rosids</taxon>
        <taxon>fabids</taxon>
        <taxon>Rosales</taxon>
        <taxon>Cannabaceae</taxon>
        <taxon>Parasponia</taxon>
    </lineage>
</organism>
<accession>A0A2P5CQW9</accession>
<evidence type="ECO:0000313" key="2">
    <source>
        <dbReference type="Proteomes" id="UP000237105"/>
    </source>
</evidence>
<protein>
    <submittedName>
        <fullName evidence="1">Uncharacterized protein</fullName>
    </submittedName>
</protein>
<dbReference type="AlphaFoldDB" id="A0A2P5CQW9"/>
<dbReference type="Proteomes" id="UP000237105">
    <property type="component" value="Unassembled WGS sequence"/>
</dbReference>
<dbReference type="OrthoDB" id="10546476at2759"/>
<dbReference type="EMBL" id="JXTB01000104">
    <property type="protein sequence ID" value="PON63448.1"/>
    <property type="molecule type" value="Genomic_DNA"/>
</dbReference>
<comment type="caution">
    <text evidence="1">The sequence shown here is derived from an EMBL/GenBank/DDBJ whole genome shotgun (WGS) entry which is preliminary data.</text>
</comment>
<keyword evidence="2" id="KW-1185">Reference proteome</keyword>
<proteinExistence type="predicted"/>